<evidence type="ECO:0000313" key="1">
    <source>
        <dbReference type="EMBL" id="KAJ6731766.1"/>
    </source>
</evidence>
<comment type="caution">
    <text evidence="1">The sequence shown here is derived from an EMBL/GenBank/DDBJ whole genome shotgun (WGS) entry which is preliminary data.</text>
</comment>
<dbReference type="AlphaFoldDB" id="A0A9Q0UKR2"/>
<reference evidence="1" key="2">
    <citation type="journal article" date="2023" name="Int. J. Mol. Sci.">
        <title>De Novo Assembly and Annotation of 11 Diverse Shrub Willow (Salix) Genomes Reveals Novel Gene Organization in Sex-Linked Regions.</title>
        <authorList>
            <person name="Hyden B."/>
            <person name="Feng K."/>
            <person name="Yates T.B."/>
            <person name="Jawdy S."/>
            <person name="Cereghino C."/>
            <person name="Smart L.B."/>
            <person name="Muchero W."/>
        </authorList>
    </citation>
    <scope>NUCLEOTIDE SEQUENCE</scope>
    <source>
        <tissue evidence="1">Shoot tip</tissue>
    </source>
</reference>
<evidence type="ECO:0000313" key="2">
    <source>
        <dbReference type="Proteomes" id="UP001151532"/>
    </source>
</evidence>
<protein>
    <submittedName>
        <fullName evidence="1">Uncharacterized protein</fullName>
    </submittedName>
</protein>
<dbReference type="Proteomes" id="UP001151532">
    <property type="component" value="Chromosome 18"/>
</dbReference>
<keyword evidence="2" id="KW-1185">Reference proteome</keyword>
<proteinExistence type="predicted"/>
<reference evidence="1" key="1">
    <citation type="submission" date="2022-11" db="EMBL/GenBank/DDBJ databases">
        <authorList>
            <person name="Hyden B.L."/>
            <person name="Feng K."/>
            <person name="Yates T."/>
            <person name="Jawdy S."/>
            <person name="Smart L.B."/>
            <person name="Muchero W."/>
        </authorList>
    </citation>
    <scope>NUCLEOTIDE SEQUENCE</scope>
    <source>
        <tissue evidence="1">Shoot tip</tissue>
    </source>
</reference>
<dbReference type="EMBL" id="JAPFFK010000012">
    <property type="protein sequence ID" value="KAJ6731766.1"/>
    <property type="molecule type" value="Genomic_DNA"/>
</dbReference>
<gene>
    <name evidence="1" type="ORF">OIU79_002985</name>
</gene>
<accession>A0A9Q0UKR2</accession>
<organism evidence="1 2">
    <name type="scientific">Salix purpurea</name>
    <name type="common">Purple osier willow</name>
    <dbReference type="NCBI Taxonomy" id="77065"/>
    <lineage>
        <taxon>Eukaryota</taxon>
        <taxon>Viridiplantae</taxon>
        <taxon>Streptophyta</taxon>
        <taxon>Embryophyta</taxon>
        <taxon>Tracheophyta</taxon>
        <taxon>Spermatophyta</taxon>
        <taxon>Magnoliopsida</taxon>
        <taxon>eudicotyledons</taxon>
        <taxon>Gunneridae</taxon>
        <taxon>Pentapetalae</taxon>
        <taxon>rosids</taxon>
        <taxon>fabids</taxon>
        <taxon>Malpighiales</taxon>
        <taxon>Salicaceae</taxon>
        <taxon>Saliceae</taxon>
        <taxon>Salix</taxon>
    </lineage>
</organism>
<sequence length="64" mass="7172">MMTCVYIHRKAFFSGNVQSGKWGRWVPVYLGGVTRMVCEIDLSWVLFLRATGCCSHGGVSLFNV</sequence>
<name>A0A9Q0UKR2_SALPP</name>